<name>A0A846QTK6_9FLAO</name>
<dbReference type="GO" id="GO:0046872">
    <property type="term" value="F:metal ion binding"/>
    <property type="evidence" value="ECO:0007669"/>
    <property type="project" value="UniProtKB-KW"/>
</dbReference>
<dbReference type="GO" id="GO:0006097">
    <property type="term" value="P:glyoxylate cycle"/>
    <property type="evidence" value="ECO:0007669"/>
    <property type="project" value="UniProtKB-KW"/>
</dbReference>
<evidence type="ECO:0000256" key="9">
    <source>
        <dbReference type="PIRNR" id="PIRNR009407"/>
    </source>
</evidence>
<reference evidence="14 15" key="1">
    <citation type="submission" date="2020-03" db="EMBL/GenBank/DDBJ databases">
        <title>Genomic Encyclopedia of Type Strains, Phase IV (KMG-IV): sequencing the most valuable type-strain genomes for metagenomic binning, comparative biology and taxonomic classification.</title>
        <authorList>
            <person name="Goeker M."/>
        </authorList>
    </citation>
    <scope>NUCLEOTIDE SEQUENCE [LARGE SCALE GENOMIC DNA]</scope>
    <source>
        <strain evidence="14 15">DSM 29762</strain>
    </source>
</reference>
<proteinExistence type="inferred from homology"/>
<dbReference type="AlphaFoldDB" id="A0A846QTK6"/>
<evidence type="ECO:0000256" key="13">
    <source>
        <dbReference type="PIRSR" id="PIRSR009407-4"/>
    </source>
</evidence>
<feature type="site" description="Critical for catalysis" evidence="10">
    <location>
        <position position="253"/>
    </location>
</feature>
<keyword evidence="1 9" id="KW-0329">Glyoxylate bypass</keyword>
<dbReference type="PIRSF" id="PIRSF009407">
    <property type="entry name" value="IDH_monmr"/>
    <property type="match status" value="1"/>
</dbReference>
<evidence type="ECO:0000256" key="6">
    <source>
        <dbReference type="ARBA" id="ARBA00023002"/>
    </source>
</evidence>
<feature type="binding site" evidence="13">
    <location>
        <begin position="583"/>
        <end position="584"/>
    </location>
    <ligand>
        <name>NADP(+)</name>
        <dbReference type="ChEBI" id="CHEBI:58349"/>
    </ligand>
</feature>
<feature type="site" description="Critical for catalysis" evidence="10">
    <location>
        <position position="418"/>
    </location>
</feature>
<evidence type="ECO:0000256" key="10">
    <source>
        <dbReference type="PIRSR" id="PIRSR009407-1"/>
    </source>
</evidence>
<evidence type="ECO:0000256" key="4">
    <source>
        <dbReference type="ARBA" id="ARBA00022842"/>
    </source>
</evidence>
<comment type="similarity">
    <text evidence="8 9">Belongs to the monomeric-type IDH family.</text>
</comment>
<feature type="binding site" evidence="13">
    <location>
        <begin position="599"/>
        <end position="601"/>
    </location>
    <ligand>
        <name>NADP(+)</name>
        <dbReference type="ChEBI" id="CHEBI:58349"/>
    </ligand>
</feature>
<evidence type="ECO:0000256" key="3">
    <source>
        <dbReference type="ARBA" id="ARBA00022723"/>
    </source>
</evidence>
<keyword evidence="6 9" id="KW-0560">Oxidoreductase</keyword>
<comment type="catalytic activity">
    <reaction evidence="7 9">
        <text>D-threo-isocitrate + NADP(+) = 2-oxoglutarate + CO2 + NADPH</text>
        <dbReference type="Rhea" id="RHEA:19629"/>
        <dbReference type="ChEBI" id="CHEBI:15562"/>
        <dbReference type="ChEBI" id="CHEBI:16526"/>
        <dbReference type="ChEBI" id="CHEBI:16810"/>
        <dbReference type="ChEBI" id="CHEBI:57783"/>
        <dbReference type="ChEBI" id="CHEBI:58349"/>
        <dbReference type="EC" id="1.1.1.42"/>
    </reaction>
</comment>
<dbReference type="SUPFAM" id="SSF53659">
    <property type="entry name" value="Isocitrate/Isopropylmalate dehydrogenase-like"/>
    <property type="match status" value="1"/>
</dbReference>
<feature type="binding site" evidence="11">
    <location>
        <position position="546"/>
    </location>
    <ligand>
        <name>D-threo-isocitrate</name>
        <dbReference type="ChEBI" id="CHEBI:15562"/>
    </ligand>
</feature>
<dbReference type="NCBIfam" id="TIGR00178">
    <property type="entry name" value="monomer_idh"/>
    <property type="match status" value="1"/>
</dbReference>
<keyword evidence="3 12" id="KW-0479">Metal-binding</keyword>
<gene>
    <name evidence="14" type="ORF">GGR42_001019</name>
</gene>
<accession>A0A846QTK6</accession>
<dbReference type="GO" id="GO:0004450">
    <property type="term" value="F:isocitrate dehydrogenase (NADP+) activity"/>
    <property type="evidence" value="ECO:0007669"/>
    <property type="project" value="UniProtKB-EC"/>
</dbReference>
<comment type="cofactor">
    <cofactor evidence="12">
        <name>Mg(2+)</name>
        <dbReference type="ChEBI" id="CHEBI:18420"/>
    </cofactor>
    <cofactor evidence="12">
        <name>Mn(2+)</name>
        <dbReference type="ChEBI" id="CHEBI:29035"/>
    </cofactor>
    <text evidence="12">Binds 1 Mg(2+) or Mn(2+) ion per subunit.</text>
</comment>
<keyword evidence="15" id="KW-1185">Reference proteome</keyword>
<feature type="binding site" evidence="13">
    <location>
        <position position="648"/>
    </location>
    <ligand>
        <name>NADP(+)</name>
        <dbReference type="ChEBI" id="CHEBI:58349"/>
    </ligand>
</feature>
<feature type="binding site" evidence="13">
    <location>
        <begin position="80"/>
        <end position="85"/>
    </location>
    <ligand>
        <name>NADP(+)</name>
        <dbReference type="ChEBI" id="CHEBI:58349"/>
    </ligand>
</feature>
<evidence type="ECO:0000256" key="5">
    <source>
        <dbReference type="ARBA" id="ARBA00022857"/>
    </source>
</evidence>
<feature type="binding site" evidence="11">
    <location>
        <position position="143"/>
    </location>
    <ligand>
        <name>D-threo-isocitrate</name>
        <dbReference type="ChEBI" id="CHEBI:15562"/>
    </ligand>
</feature>
<dbReference type="GO" id="GO:0006099">
    <property type="term" value="P:tricarboxylic acid cycle"/>
    <property type="evidence" value="ECO:0007669"/>
    <property type="project" value="UniProtKB-KW"/>
</dbReference>
<dbReference type="Gene3D" id="3.40.718.10">
    <property type="entry name" value="Isopropylmalate Dehydrogenase"/>
    <property type="match status" value="1"/>
</dbReference>
<feature type="binding site" evidence="12">
    <location>
        <position position="348"/>
    </location>
    <ligand>
        <name>Mg(2+)</name>
        <dbReference type="ChEBI" id="CHEBI:18420"/>
    </ligand>
</feature>
<organism evidence="14 15">
    <name type="scientific">Saonia flava</name>
    <dbReference type="NCBI Taxonomy" id="523696"/>
    <lineage>
        <taxon>Bacteria</taxon>
        <taxon>Pseudomonadati</taxon>
        <taxon>Bacteroidota</taxon>
        <taxon>Flavobacteriia</taxon>
        <taxon>Flavobacteriales</taxon>
        <taxon>Flavobacteriaceae</taxon>
        <taxon>Saonia</taxon>
    </lineage>
</organism>
<keyword evidence="5 9" id="KW-0521">NADP</keyword>
<dbReference type="RefSeq" id="WP_167961464.1">
    <property type="nucleotide sequence ID" value="NZ_JAATJJ010000001.1"/>
</dbReference>
<feature type="binding site" evidence="13">
    <location>
        <position position="133"/>
    </location>
    <ligand>
        <name>NADP(+)</name>
        <dbReference type="ChEBI" id="CHEBI:58349"/>
    </ligand>
</feature>
<dbReference type="Proteomes" id="UP000590442">
    <property type="component" value="Unassembled WGS sequence"/>
</dbReference>
<evidence type="ECO:0000256" key="12">
    <source>
        <dbReference type="PIRSR" id="PIRSR009407-3"/>
    </source>
</evidence>
<feature type="binding site" evidence="12">
    <location>
        <position position="551"/>
    </location>
    <ligand>
        <name>Mg(2+)</name>
        <dbReference type="ChEBI" id="CHEBI:18420"/>
    </ligand>
</feature>
<dbReference type="Pfam" id="PF03971">
    <property type="entry name" value="IDH"/>
    <property type="match status" value="1"/>
</dbReference>
<keyword evidence="2 9" id="KW-0816">Tricarboxylic acid cycle</keyword>
<feature type="binding site" evidence="12">
    <location>
        <position position="547"/>
    </location>
    <ligand>
        <name>Mg(2+)</name>
        <dbReference type="ChEBI" id="CHEBI:18420"/>
    </ligand>
</feature>
<keyword evidence="4 12" id="KW-0460">Magnesium</keyword>
<evidence type="ECO:0000256" key="11">
    <source>
        <dbReference type="PIRSR" id="PIRSR009407-2"/>
    </source>
</evidence>
<dbReference type="EC" id="1.1.1.42" evidence="9"/>
<dbReference type="EMBL" id="JAATJJ010000001">
    <property type="protein sequence ID" value="NJB70557.1"/>
    <property type="molecule type" value="Genomic_DNA"/>
</dbReference>
<protein>
    <recommendedName>
        <fullName evidence="9">Isocitrate dehydrogenase [NADP]</fullName>
        <ecNumber evidence="9">1.1.1.42</ecNumber>
    </recommendedName>
    <alternativeName>
        <fullName evidence="9">Oxalosuccinate decarboxylase</fullName>
    </alternativeName>
</protein>
<dbReference type="InterPro" id="IPR004436">
    <property type="entry name" value="Isocitrate_DH_NADP_mono"/>
</dbReference>
<dbReference type="PANTHER" id="PTHR36999:SF1">
    <property type="entry name" value="ISOCITRATE DEHYDROGENASE (NADP(+))"/>
    <property type="match status" value="1"/>
</dbReference>
<comment type="caution">
    <text evidence="14">The sequence shown here is derived from an EMBL/GenBank/DDBJ whole genome shotgun (WGS) entry which is preliminary data.</text>
</comment>
<evidence type="ECO:0000313" key="14">
    <source>
        <dbReference type="EMBL" id="NJB70557.1"/>
    </source>
</evidence>
<evidence type="ECO:0000256" key="8">
    <source>
        <dbReference type="ARBA" id="ARBA00046318"/>
    </source>
</evidence>
<evidence type="ECO:0000256" key="2">
    <source>
        <dbReference type="ARBA" id="ARBA00022532"/>
    </source>
</evidence>
<sequence>MPKIYYTKTDEAPALATQSFLPIIKAFTKSSGIEIETKDISLAGRIIATFPDYLENPQRISNDLEELGELAKTPEANIIKLPNISASIPQLKEAIEELQGKGYNVPSYPDEPSTDEEKEIKSRYDKIKGSAVNPVLREGNSDRRAPKAIKNYAKRNPHSMGAWSANSKTHVATMSHGDFKANEKSITIPAATNVRVDLVKENGEIVVLKDKISLLTGEIIDATVLSKKALLAFLNKQIEDAKKQGVLFSLHMKATMMKVSDPIIFGHAVETFFSNVFKKHAVVFNELGISPNNGLESLLNKLEELPEDKKKEIETDIENAIANGPDLAMVNSDKGITNLHVPSDIIIDASMPAMIRNSGKMWNSQGKSQDTKAVIPDSSYADIYQATIDFCKKHGAFDPTTMGTVPNVGLMAQKAEEYGSHDKTFEIPASGNVKVVDIDSNQTLIEHAVEEGDIWRMCQVKDAPIQDWIKLAVSRARATNTPAVFWLDKNRAHDAELIKKVNTYLPNHDISGLDIQVLSPLNATLFTLERIKEGKDTISVSGNVLRDYLTDLFPILEVGTSAKMLSIVPLMNGGGLFETGAGGSAPKHVEQFIEEGHLRWDSLGEFLALGVSLEHYGEKNNIEQVKVLASTLDEATEKFLDNDKSPSRKVKELDSRGSHFYLTLYWAQALAAQNESQELKETFSPIATALTKNESTILEELNNAQGTTVNLDGYYLPNAEKTAHAMRPSPTFNKILSQL</sequence>
<dbReference type="PANTHER" id="PTHR36999">
    <property type="entry name" value="ISOCITRATE DEHYDROGENASE [NADP]"/>
    <property type="match status" value="1"/>
</dbReference>
<feature type="binding site" evidence="11">
    <location>
        <begin position="130"/>
        <end position="137"/>
    </location>
    <ligand>
        <name>substrate</name>
    </ligand>
</feature>
<feature type="binding site" evidence="13">
    <location>
        <position position="588"/>
    </location>
    <ligand>
        <name>NADP(+)</name>
        <dbReference type="ChEBI" id="CHEBI:58349"/>
    </ligand>
</feature>
<evidence type="ECO:0000313" key="15">
    <source>
        <dbReference type="Proteomes" id="UP000590442"/>
    </source>
</evidence>
<evidence type="ECO:0000256" key="1">
    <source>
        <dbReference type="ARBA" id="ARBA00022435"/>
    </source>
</evidence>
<evidence type="ECO:0000256" key="7">
    <source>
        <dbReference type="ARBA" id="ARBA00023554"/>
    </source>
</evidence>